<evidence type="ECO:0000256" key="16">
    <source>
        <dbReference type="SAM" id="MobiDB-lite"/>
    </source>
</evidence>
<keyword evidence="9" id="KW-0479">Metal-binding</keyword>
<feature type="domain" description="A20-type" evidence="18">
    <location>
        <begin position="447"/>
        <end position="482"/>
    </location>
</feature>
<feature type="compositionally biased region" description="Basic and acidic residues" evidence="16">
    <location>
        <begin position="394"/>
        <end position="408"/>
    </location>
</feature>
<sequence>MEGTSILPYTLSDSNLMKAVKLRAAISEDIVRPTSAKPFIHHLNKLHEYTLHLCSTRGYQRRFRRMVEQALFDEEIYKTLQEARVLNWCREVRKQFPLKVPGEGNSLLHSISLYMWGVQDTDLVLQKTFHEALVKAHDANFKLRFQTEYRTDQGFLDPALLHQPKIWDQEWQNVIESSNPGSPAGHPLANIYQDVHIFVLANIVRRPIVVVVGNSKGSSKSVSERMTSSPAGIYLPLHWPPHLCYSYPILLSYAHQYFTPLISVNDVGPANNSWIGASHSDEIFINVPEGWVRLYINPLPDDLNLVQDYFQLVNHQYKFWQQNTDKERSGRNEDGLAFLSNLSIVGDKCLTPGCTYFCSKFTKPFCHTCCDAFRKTDVSSGANNCQQSDGQGDNVKELETKEIRDSLSKSRSRTKQTPSGSQQAAMAKIGNYGPLVPQGQRQTFSQLGESAKCKNQNCQYFGTEEQNGFCTMCFFRYVEEIGASAQQDPNQHVNHSPTAPNGNLAQISSHLKNMSVCSKADCSMLANPVYSGYCEKCYVYAQSKHAQRIKAGRDIPADQHIWSPVLPRCHNYNASNDQGLSDRTTNELFEVELVTSSNSSSGHLQSSQIRTFSSSDQQNLETRRKLCSTQDCENFGNAKCDGYCNACFTTLQMHRK</sequence>
<evidence type="ECO:0000259" key="18">
    <source>
        <dbReference type="PROSITE" id="PS51036"/>
    </source>
</evidence>
<evidence type="ECO:0000256" key="8">
    <source>
        <dbReference type="ARBA" id="ARBA00022670"/>
    </source>
</evidence>
<dbReference type="GO" id="GO:0003677">
    <property type="term" value="F:DNA binding"/>
    <property type="evidence" value="ECO:0007669"/>
    <property type="project" value="InterPro"/>
</dbReference>
<feature type="domain" description="A20-type" evidence="18">
    <location>
        <begin position="621"/>
        <end position="656"/>
    </location>
</feature>
<dbReference type="GO" id="GO:0008270">
    <property type="term" value="F:zinc ion binding"/>
    <property type="evidence" value="ECO:0007669"/>
    <property type="project" value="UniProtKB-KW"/>
</dbReference>
<evidence type="ECO:0000256" key="1">
    <source>
        <dbReference type="ARBA" id="ARBA00000707"/>
    </source>
</evidence>
<feature type="domain" description="OTU" evidence="17">
    <location>
        <begin position="95"/>
        <end position="264"/>
    </location>
</feature>
<proteinExistence type="inferred from homology"/>
<dbReference type="GO" id="GO:0005634">
    <property type="term" value="C:nucleus"/>
    <property type="evidence" value="ECO:0007669"/>
    <property type="project" value="UniProtKB-SubCell"/>
</dbReference>
<feature type="region of interest" description="Disordered" evidence="16">
    <location>
        <begin position="378"/>
        <end position="424"/>
    </location>
</feature>
<comment type="subcellular location">
    <subcellularLocation>
        <location evidence="3">Cytoplasm</location>
    </subcellularLocation>
    <subcellularLocation>
        <location evidence="2">Nucleus</location>
    </subcellularLocation>
</comment>
<feature type="compositionally biased region" description="Polar residues" evidence="16">
    <location>
        <begin position="378"/>
        <end position="391"/>
    </location>
</feature>
<dbReference type="SMART" id="SM00259">
    <property type="entry name" value="ZnF_A20"/>
    <property type="match status" value="4"/>
</dbReference>
<gene>
    <name evidence="19" type="ORF">chiPu_0020822</name>
</gene>
<dbReference type="Gene3D" id="4.10.240.30">
    <property type="match status" value="2"/>
</dbReference>
<dbReference type="PANTHER" id="PTHR13367">
    <property type="entry name" value="UBIQUITIN THIOESTERASE"/>
    <property type="match status" value="1"/>
</dbReference>
<dbReference type="Proteomes" id="UP000287033">
    <property type="component" value="Unassembled WGS sequence"/>
</dbReference>
<dbReference type="OrthoDB" id="10064699at2759"/>
<keyword evidence="6" id="KW-0963">Cytoplasm</keyword>
<evidence type="ECO:0000256" key="7">
    <source>
        <dbReference type="ARBA" id="ARBA00022553"/>
    </source>
</evidence>
<evidence type="ECO:0000256" key="11">
    <source>
        <dbReference type="ARBA" id="ARBA00022786"/>
    </source>
</evidence>
<dbReference type="GO" id="GO:0016477">
    <property type="term" value="P:cell migration"/>
    <property type="evidence" value="ECO:0007669"/>
    <property type="project" value="TreeGrafter"/>
</dbReference>
<evidence type="ECO:0000256" key="10">
    <source>
        <dbReference type="ARBA" id="ARBA00022771"/>
    </source>
</evidence>
<evidence type="ECO:0000256" key="9">
    <source>
        <dbReference type="ARBA" id="ARBA00022723"/>
    </source>
</evidence>
<dbReference type="STRING" id="137246.A0A401RK46"/>
<dbReference type="EC" id="3.4.19.12" evidence="5"/>
<dbReference type="GO" id="GO:0030177">
    <property type="term" value="P:positive regulation of Wnt signaling pathway"/>
    <property type="evidence" value="ECO:0007669"/>
    <property type="project" value="TreeGrafter"/>
</dbReference>
<dbReference type="GO" id="GO:0035523">
    <property type="term" value="P:protein K29-linked deubiquitination"/>
    <property type="evidence" value="ECO:0007669"/>
    <property type="project" value="TreeGrafter"/>
</dbReference>
<keyword evidence="11" id="KW-0833">Ubl conjugation pathway</keyword>
<dbReference type="GO" id="GO:0071947">
    <property type="term" value="P:protein deubiquitination involved in ubiquitin-dependent protein catabolic process"/>
    <property type="evidence" value="ECO:0007669"/>
    <property type="project" value="TreeGrafter"/>
</dbReference>
<comment type="catalytic activity">
    <reaction evidence="1">
        <text>Thiol-dependent hydrolysis of ester, thioester, amide, peptide and isopeptide bonds formed by the C-terminal Gly of ubiquitin (a 76-residue protein attached to proteins as an intracellular targeting signal).</text>
        <dbReference type="EC" id="3.4.19.12"/>
    </reaction>
</comment>
<evidence type="ECO:0000256" key="12">
    <source>
        <dbReference type="ARBA" id="ARBA00022801"/>
    </source>
</evidence>
<dbReference type="AlphaFoldDB" id="A0A401RK46"/>
<feature type="compositionally biased region" description="Polar residues" evidence="16">
    <location>
        <begin position="415"/>
        <end position="424"/>
    </location>
</feature>
<keyword evidence="14" id="KW-0862">Zinc</keyword>
<protein>
    <recommendedName>
        <fullName evidence="5">ubiquitinyl hydrolase 1</fullName>
        <ecNumber evidence="5">3.4.19.12</ecNumber>
    </recommendedName>
</protein>
<evidence type="ECO:0000256" key="4">
    <source>
        <dbReference type="ARBA" id="ARBA00005865"/>
    </source>
</evidence>
<evidence type="ECO:0000256" key="2">
    <source>
        <dbReference type="ARBA" id="ARBA00004123"/>
    </source>
</evidence>
<dbReference type="GO" id="GO:0005737">
    <property type="term" value="C:cytoplasm"/>
    <property type="evidence" value="ECO:0007669"/>
    <property type="project" value="UniProtKB-SubCell"/>
</dbReference>
<evidence type="ECO:0000256" key="14">
    <source>
        <dbReference type="ARBA" id="ARBA00022833"/>
    </source>
</evidence>
<dbReference type="GO" id="GO:0007010">
    <property type="term" value="P:cytoskeleton organization"/>
    <property type="evidence" value="ECO:0007669"/>
    <property type="project" value="TreeGrafter"/>
</dbReference>
<evidence type="ECO:0000313" key="20">
    <source>
        <dbReference type="Proteomes" id="UP000287033"/>
    </source>
</evidence>
<keyword evidence="8" id="KW-0645">Protease</keyword>
<feature type="region of interest" description="Disordered" evidence="16">
    <location>
        <begin position="486"/>
        <end position="505"/>
    </location>
</feature>
<keyword evidence="10" id="KW-0863">Zinc-finger</keyword>
<dbReference type="PROSITE" id="PS51036">
    <property type="entry name" value="ZF_A20"/>
    <property type="match status" value="2"/>
</dbReference>
<dbReference type="GO" id="GO:0004843">
    <property type="term" value="F:cysteine-type deubiquitinase activity"/>
    <property type="evidence" value="ECO:0007669"/>
    <property type="project" value="UniProtKB-EC"/>
</dbReference>
<name>A0A401RK46_CHIPU</name>
<organism evidence="19 20">
    <name type="scientific">Chiloscyllium punctatum</name>
    <name type="common">Brownbanded bambooshark</name>
    <name type="synonym">Hemiscyllium punctatum</name>
    <dbReference type="NCBI Taxonomy" id="137246"/>
    <lineage>
        <taxon>Eukaryota</taxon>
        <taxon>Metazoa</taxon>
        <taxon>Chordata</taxon>
        <taxon>Craniata</taxon>
        <taxon>Vertebrata</taxon>
        <taxon>Chondrichthyes</taxon>
        <taxon>Elasmobranchii</taxon>
        <taxon>Galeomorphii</taxon>
        <taxon>Galeoidea</taxon>
        <taxon>Orectolobiformes</taxon>
        <taxon>Hemiscylliidae</taxon>
        <taxon>Chiloscyllium</taxon>
    </lineage>
</organism>
<dbReference type="PANTHER" id="PTHR13367:SF3">
    <property type="entry name" value="TUMOR NECROSIS FACTOR ALPHA-INDUCED PROTEIN 3"/>
    <property type="match status" value="1"/>
</dbReference>
<dbReference type="OMA" id="CSMLANP"/>
<comment type="caution">
    <text evidence="19">The sequence shown here is derived from an EMBL/GenBank/DDBJ whole genome shotgun (WGS) entry which is preliminary data.</text>
</comment>
<keyword evidence="7" id="KW-0597">Phosphoprotein</keyword>
<dbReference type="InterPro" id="IPR051346">
    <property type="entry name" value="OTU_Deubiquitinase"/>
</dbReference>
<accession>A0A401RK46</accession>
<evidence type="ECO:0000256" key="6">
    <source>
        <dbReference type="ARBA" id="ARBA00022490"/>
    </source>
</evidence>
<evidence type="ECO:0000259" key="17">
    <source>
        <dbReference type="PROSITE" id="PS50802"/>
    </source>
</evidence>
<evidence type="ECO:0000256" key="13">
    <source>
        <dbReference type="ARBA" id="ARBA00022807"/>
    </source>
</evidence>
<dbReference type="InterPro" id="IPR002653">
    <property type="entry name" value="Znf_A20"/>
</dbReference>
<dbReference type="Pfam" id="PF02338">
    <property type="entry name" value="OTU"/>
    <property type="match status" value="1"/>
</dbReference>
<evidence type="ECO:0000256" key="15">
    <source>
        <dbReference type="ARBA" id="ARBA00023242"/>
    </source>
</evidence>
<dbReference type="PROSITE" id="PS50802">
    <property type="entry name" value="OTU"/>
    <property type="match status" value="1"/>
</dbReference>
<evidence type="ECO:0000256" key="3">
    <source>
        <dbReference type="ARBA" id="ARBA00004496"/>
    </source>
</evidence>
<keyword evidence="15" id="KW-0539">Nucleus</keyword>
<dbReference type="GO" id="GO:1990168">
    <property type="term" value="P:protein K33-linked deubiquitination"/>
    <property type="evidence" value="ECO:0007669"/>
    <property type="project" value="TreeGrafter"/>
</dbReference>
<comment type="similarity">
    <text evidence="4">Belongs to the peptidase C64 family.</text>
</comment>
<dbReference type="InterPro" id="IPR003323">
    <property type="entry name" value="OTU_dom"/>
</dbReference>
<evidence type="ECO:0000256" key="5">
    <source>
        <dbReference type="ARBA" id="ARBA00012759"/>
    </source>
</evidence>
<keyword evidence="20" id="KW-1185">Reference proteome</keyword>
<dbReference type="GO" id="GO:0070530">
    <property type="term" value="F:K63-linked polyubiquitin modification-dependent protein binding"/>
    <property type="evidence" value="ECO:0007669"/>
    <property type="project" value="TreeGrafter"/>
</dbReference>
<reference evidence="19 20" key="1">
    <citation type="journal article" date="2018" name="Nat. Ecol. Evol.">
        <title>Shark genomes provide insights into elasmobranch evolution and the origin of vertebrates.</title>
        <authorList>
            <person name="Hara Y"/>
            <person name="Yamaguchi K"/>
            <person name="Onimaru K"/>
            <person name="Kadota M"/>
            <person name="Koyanagi M"/>
            <person name="Keeley SD"/>
            <person name="Tatsumi K"/>
            <person name="Tanaka K"/>
            <person name="Motone F"/>
            <person name="Kageyama Y"/>
            <person name="Nozu R"/>
            <person name="Adachi N"/>
            <person name="Nishimura O"/>
            <person name="Nakagawa R"/>
            <person name="Tanegashima C"/>
            <person name="Kiyatake I"/>
            <person name="Matsumoto R"/>
            <person name="Murakumo K"/>
            <person name="Nishida K"/>
            <person name="Terakita A"/>
            <person name="Kuratani S"/>
            <person name="Sato K"/>
            <person name="Hyodo S Kuraku.S."/>
        </authorList>
    </citation>
    <scope>NUCLEOTIDE SEQUENCE [LARGE SCALE GENOMIC DNA]</scope>
</reference>
<keyword evidence="13" id="KW-0788">Thiol protease</keyword>
<dbReference type="EMBL" id="BEZZ01002978">
    <property type="protein sequence ID" value="GCC18515.1"/>
    <property type="molecule type" value="Genomic_DNA"/>
</dbReference>
<keyword evidence="12" id="KW-0378">Hydrolase</keyword>
<evidence type="ECO:0000313" key="19">
    <source>
        <dbReference type="EMBL" id="GCC18515.1"/>
    </source>
</evidence>